<keyword evidence="1" id="KW-0472">Membrane</keyword>
<keyword evidence="1" id="KW-1133">Transmembrane helix</keyword>
<keyword evidence="1" id="KW-0812">Transmembrane</keyword>
<gene>
    <name evidence="3" type="ORF">IAB46_14475</name>
</gene>
<dbReference type="AlphaFoldDB" id="A0A9D1F735"/>
<evidence type="ECO:0000259" key="2">
    <source>
        <dbReference type="Pfam" id="PF19701"/>
    </source>
</evidence>
<proteinExistence type="predicted"/>
<dbReference type="Pfam" id="PF19701">
    <property type="entry name" value="DUF6199"/>
    <property type="match status" value="1"/>
</dbReference>
<dbReference type="InterPro" id="IPR045679">
    <property type="entry name" value="DUF6199"/>
</dbReference>
<reference evidence="3" key="1">
    <citation type="submission" date="2020-10" db="EMBL/GenBank/DDBJ databases">
        <authorList>
            <person name="Gilroy R."/>
        </authorList>
    </citation>
    <scope>NUCLEOTIDE SEQUENCE</scope>
    <source>
        <strain evidence="3">CHK178-757</strain>
    </source>
</reference>
<accession>A0A9D1F735</accession>
<reference evidence="3" key="2">
    <citation type="journal article" date="2021" name="PeerJ">
        <title>Extensive microbial diversity within the chicken gut microbiome revealed by metagenomics and culture.</title>
        <authorList>
            <person name="Gilroy R."/>
            <person name="Ravi A."/>
            <person name="Getino M."/>
            <person name="Pursley I."/>
            <person name="Horton D.L."/>
            <person name="Alikhan N.F."/>
            <person name="Baker D."/>
            <person name="Gharbi K."/>
            <person name="Hall N."/>
            <person name="Watson M."/>
            <person name="Adriaenssens E.M."/>
            <person name="Foster-Nyarko E."/>
            <person name="Jarju S."/>
            <person name="Secka A."/>
            <person name="Antonio M."/>
            <person name="Oren A."/>
            <person name="Chaudhuri R.R."/>
            <person name="La Ragione R."/>
            <person name="Hildebrand F."/>
            <person name="Pallen M.J."/>
        </authorList>
    </citation>
    <scope>NUCLEOTIDE SEQUENCE</scope>
    <source>
        <strain evidence="3">CHK178-757</strain>
    </source>
</reference>
<dbReference type="Proteomes" id="UP000823927">
    <property type="component" value="Unassembled WGS sequence"/>
</dbReference>
<comment type="caution">
    <text evidence="3">The sequence shown here is derived from an EMBL/GenBank/DDBJ whole genome shotgun (WGS) entry which is preliminary data.</text>
</comment>
<evidence type="ECO:0000256" key="1">
    <source>
        <dbReference type="SAM" id="Phobius"/>
    </source>
</evidence>
<sequence>MIVTIIAGVIFAVIGIFIFLKPDVIWNLTEKWKSYRADEPSELYLKSTKFGGVLEFREHEVRRNSCLIPICRATHLYY</sequence>
<feature type="transmembrane region" description="Helical" evidence="1">
    <location>
        <begin position="6"/>
        <end position="26"/>
    </location>
</feature>
<evidence type="ECO:0000313" key="3">
    <source>
        <dbReference type="EMBL" id="HIS48724.1"/>
    </source>
</evidence>
<name>A0A9D1F735_9FIRM</name>
<dbReference type="EMBL" id="DVIT01000062">
    <property type="protein sequence ID" value="HIS48724.1"/>
    <property type="molecule type" value="Genomic_DNA"/>
</dbReference>
<protein>
    <recommendedName>
        <fullName evidence="2">DUF6199 domain-containing protein</fullName>
    </recommendedName>
</protein>
<feature type="domain" description="DUF6199" evidence="2">
    <location>
        <begin position="7"/>
        <end position="54"/>
    </location>
</feature>
<evidence type="ECO:0000313" key="4">
    <source>
        <dbReference type="Proteomes" id="UP000823927"/>
    </source>
</evidence>
<organism evidence="3 4">
    <name type="scientific">Candidatus Scybalocola faecigallinarum</name>
    <dbReference type="NCBI Taxonomy" id="2840941"/>
    <lineage>
        <taxon>Bacteria</taxon>
        <taxon>Bacillati</taxon>
        <taxon>Bacillota</taxon>
        <taxon>Clostridia</taxon>
        <taxon>Lachnospirales</taxon>
        <taxon>Lachnospiraceae</taxon>
        <taxon>Lachnospiraceae incertae sedis</taxon>
        <taxon>Candidatus Scybalocola (ex Gilroy et al. 2021)</taxon>
    </lineage>
</organism>